<dbReference type="Pfam" id="PF03061">
    <property type="entry name" value="4HBT"/>
    <property type="match status" value="1"/>
</dbReference>
<gene>
    <name evidence="9" type="ORF">TPSD3_03360</name>
</gene>
<comment type="catalytic activity">
    <reaction evidence="3">
        <text>a long-chain fatty acyl-CoA + H2O = a long-chain fatty acid + CoA + H(+)</text>
        <dbReference type="Rhea" id="RHEA:67680"/>
        <dbReference type="ChEBI" id="CHEBI:15377"/>
        <dbReference type="ChEBI" id="CHEBI:15378"/>
        <dbReference type="ChEBI" id="CHEBI:57287"/>
        <dbReference type="ChEBI" id="CHEBI:57560"/>
        <dbReference type="ChEBI" id="CHEBI:83139"/>
    </reaction>
</comment>
<comment type="catalytic activity">
    <reaction evidence="7">
        <text>a medium-chain fatty acyl-CoA + H2O = a medium-chain fatty acid + CoA + H(+)</text>
        <dbReference type="Rhea" id="RHEA:68184"/>
        <dbReference type="ChEBI" id="CHEBI:15377"/>
        <dbReference type="ChEBI" id="CHEBI:15378"/>
        <dbReference type="ChEBI" id="CHEBI:57287"/>
        <dbReference type="ChEBI" id="CHEBI:59558"/>
        <dbReference type="ChEBI" id="CHEBI:90546"/>
    </reaction>
</comment>
<protein>
    <recommendedName>
        <fullName evidence="6">Medium/long-chain acyl-CoA thioesterase YigI</fullName>
        <ecNumber evidence="5">3.1.2.20</ecNumber>
    </recommendedName>
</protein>
<dbReference type="PANTHER" id="PTHR43240:SF20">
    <property type="entry name" value="MEDIUM_LONG-CHAIN ACYL-COA THIOESTERASE YIGI"/>
    <property type="match status" value="1"/>
</dbReference>
<evidence type="ECO:0000313" key="9">
    <source>
        <dbReference type="EMBL" id="OUD15572.1"/>
    </source>
</evidence>
<dbReference type="EMBL" id="MSLT01000006">
    <property type="protein sequence ID" value="OUD15572.1"/>
    <property type="molecule type" value="Genomic_DNA"/>
</dbReference>
<sequence length="157" mass="17490">MDSREEQSLDELLNRLLVAFENKMPFNKLLGLKIDSLHLGEVRLRLEMREELIGNYVHGILHGGVIASVLDVAGGMIAIANAFKTKENLSENERMEGIDKTSTIDIRIDYLRPGRGQYFIATANVLRSGRKVAVTRMELFNDENVLIAVGTGSYLVG</sequence>
<dbReference type="Proteomes" id="UP000194798">
    <property type="component" value="Unassembled WGS sequence"/>
</dbReference>
<evidence type="ECO:0000256" key="3">
    <source>
        <dbReference type="ARBA" id="ARBA00036002"/>
    </source>
</evidence>
<dbReference type="NCBIfam" id="TIGR00369">
    <property type="entry name" value="unchar_dom_1"/>
    <property type="match status" value="1"/>
</dbReference>
<evidence type="ECO:0000256" key="2">
    <source>
        <dbReference type="ARBA" id="ARBA00035880"/>
    </source>
</evidence>
<dbReference type="InterPro" id="IPR003736">
    <property type="entry name" value="PAAI_dom"/>
</dbReference>
<dbReference type="PANTHER" id="PTHR43240">
    <property type="entry name" value="1,4-DIHYDROXY-2-NAPHTHOYL-COA THIOESTERASE 1"/>
    <property type="match status" value="1"/>
</dbReference>
<comment type="caution">
    <text evidence="9">The sequence shown here is derived from an EMBL/GenBank/DDBJ whole genome shotgun (WGS) entry which is preliminary data.</text>
</comment>
<evidence type="ECO:0000313" key="10">
    <source>
        <dbReference type="Proteomes" id="UP000194798"/>
    </source>
</evidence>
<accession>A0A251XAW5</accession>
<dbReference type="OrthoDB" id="9813158at2"/>
<comment type="catalytic activity">
    <reaction evidence="2">
        <text>a fatty acyl-CoA + H2O = a fatty acid + CoA + H(+)</text>
        <dbReference type="Rhea" id="RHEA:16781"/>
        <dbReference type="ChEBI" id="CHEBI:15377"/>
        <dbReference type="ChEBI" id="CHEBI:15378"/>
        <dbReference type="ChEBI" id="CHEBI:28868"/>
        <dbReference type="ChEBI" id="CHEBI:57287"/>
        <dbReference type="ChEBI" id="CHEBI:77636"/>
        <dbReference type="EC" id="3.1.2.20"/>
    </reaction>
</comment>
<keyword evidence="10" id="KW-1185">Reference proteome</keyword>
<dbReference type="InterPro" id="IPR006683">
    <property type="entry name" value="Thioestr_dom"/>
</dbReference>
<dbReference type="GO" id="GO:0047617">
    <property type="term" value="F:fatty acyl-CoA hydrolase activity"/>
    <property type="evidence" value="ECO:0007669"/>
    <property type="project" value="UniProtKB-EC"/>
</dbReference>
<reference evidence="9 10" key="1">
    <citation type="submission" date="2016-12" db="EMBL/GenBank/DDBJ databases">
        <title>Thioflexothrix psekupsii D3 genome sequencing and assembly.</title>
        <authorList>
            <person name="Fomenkov A."/>
            <person name="Vincze T."/>
            <person name="Grabovich M."/>
            <person name="Anton B.P."/>
            <person name="Dubinina G."/>
            <person name="Orlova M."/>
            <person name="Belousova E."/>
            <person name="Roberts R.J."/>
        </authorList>
    </citation>
    <scope>NUCLEOTIDE SEQUENCE [LARGE SCALE GENOMIC DNA]</scope>
    <source>
        <strain evidence="9">D3</strain>
    </source>
</reference>
<dbReference type="InterPro" id="IPR029069">
    <property type="entry name" value="HotDog_dom_sf"/>
</dbReference>
<evidence type="ECO:0000256" key="7">
    <source>
        <dbReference type="ARBA" id="ARBA00048062"/>
    </source>
</evidence>
<dbReference type="NCBIfam" id="NF008675">
    <property type="entry name" value="PRK11688.1"/>
    <property type="match status" value="1"/>
</dbReference>
<dbReference type="SUPFAM" id="SSF54637">
    <property type="entry name" value="Thioesterase/thiol ester dehydrase-isomerase"/>
    <property type="match status" value="1"/>
</dbReference>
<dbReference type="Gene3D" id="3.10.129.10">
    <property type="entry name" value="Hotdog Thioesterase"/>
    <property type="match status" value="1"/>
</dbReference>
<evidence type="ECO:0000259" key="8">
    <source>
        <dbReference type="Pfam" id="PF03061"/>
    </source>
</evidence>
<name>A0A251XAW5_9GAMM</name>
<dbReference type="RefSeq" id="WP_086487169.1">
    <property type="nucleotide sequence ID" value="NZ_MSLT01000006.1"/>
</dbReference>
<feature type="domain" description="Thioesterase" evidence="8">
    <location>
        <begin position="58"/>
        <end position="147"/>
    </location>
</feature>
<evidence type="ECO:0000256" key="1">
    <source>
        <dbReference type="ARBA" id="ARBA00022801"/>
    </source>
</evidence>
<keyword evidence="1" id="KW-0378">Hydrolase</keyword>
<evidence type="ECO:0000256" key="6">
    <source>
        <dbReference type="ARBA" id="ARBA00040062"/>
    </source>
</evidence>
<evidence type="ECO:0000256" key="5">
    <source>
        <dbReference type="ARBA" id="ARBA00038894"/>
    </source>
</evidence>
<evidence type="ECO:0000256" key="4">
    <source>
        <dbReference type="ARBA" id="ARBA00038381"/>
    </source>
</evidence>
<organism evidence="9 10">
    <name type="scientific">Thioflexithrix psekupsensis</name>
    <dbReference type="NCBI Taxonomy" id="1570016"/>
    <lineage>
        <taxon>Bacteria</taxon>
        <taxon>Pseudomonadati</taxon>
        <taxon>Pseudomonadota</taxon>
        <taxon>Gammaproteobacteria</taxon>
        <taxon>Thiotrichales</taxon>
        <taxon>Thioflexithrix</taxon>
    </lineage>
</organism>
<dbReference type="AlphaFoldDB" id="A0A251XAW5"/>
<dbReference type="CDD" id="cd03443">
    <property type="entry name" value="PaaI_thioesterase"/>
    <property type="match status" value="1"/>
</dbReference>
<proteinExistence type="inferred from homology"/>
<comment type="similarity">
    <text evidence="4">Belongs to the YigI thioesterase family.</text>
</comment>
<dbReference type="EC" id="3.1.2.20" evidence="5"/>